<sequence>MIVVHGSTTEQHEVMAAKPPSRPLQMSVTDVNHVPMPHQDSLPKRVVNATTHPAKVVVTAVLPTALHWP</sequence>
<organism evidence="2 3">
    <name type="scientific">Hibiscus sabdariffa</name>
    <name type="common">roselle</name>
    <dbReference type="NCBI Taxonomy" id="183260"/>
    <lineage>
        <taxon>Eukaryota</taxon>
        <taxon>Viridiplantae</taxon>
        <taxon>Streptophyta</taxon>
        <taxon>Embryophyta</taxon>
        <taxon>Tracheophyta</taxon>
        <taxon>Spermatophyta</taxon>
        <taxon>Magnoliopsida</taxon>
        <taxon>eudicotyledons</taxon>
        <taxon>Gunneridae</taxon>
        <taxon>Pentapetalae</taxon>
        <taxon>rosids</taxon>
        <taxon>malvids</taxon>
        <taxon>Malvales</taxon>
        <taxon>Malvaceae</taxon>
        <taxon>Malvoideae</taxon>
        <taxon>Hibiscus</taxon>
    </lineage>
</organism>
<reference evidence="2 3" key="1">
    <citation type="journal article" date="2024" name="G3 (Bethesda)">
        <title>Genome assembly of Hibiscus sabdariffa L. provides insights into metabolisms of medicinal natural products.</title>
        <authorList>
            <person name="Kim T."/>
        </authorList>
    </citation>
    <scope>NUCLEOTIDE SEQUENCE [LARGE SCALE GENOMIC DNA]</scope>
    <source>
        <strain evidence="2">TK-2024</strain>
        <tissue evidence="2">Old leaves</tissue>
    </source>
</reference>
<accession>A0ABR2AQL9</accession>
<comment type="caution">
    <text evidence="2">The sequence shown here is derived from an EMBL/GenBank/DDBJ whole genome shotgun (WGS) entry which is preliminary data.</text>
</comment>
<proteinExistence type="predicted"/>
<gene>
    <name evidence="2" type="ORF">V6N12_032603</name>
</gene>
<evidence type="ECO:0000256" key="1">
    <source>
        <dbReference type="SAM" id="MobiDB-lite"/>
    </source>
</evidence>
<name>A0ABR2AQL9_9ROSI</name>
<keyword evidence="3" id="KW-1185">Reference proteome</keyword>
<dbReference type="Proteomes" id="UP001472677">
    <property type="component" value="Unassembled WGS sequence"/>
</dbReference>
<evidence type="ECO:0000313" key="2">
    <source>
        <dbReference type="EMBL" id="KAK8496189.1"/>
    </source>
</evidence>
<evidence type="ECO:0000313" key="3">
    <source>
        <dbReference type="Proteomes" id="UP001472677"/>
    </source>
</evidence>
<dbReference type="EMBL" id="JBBPBM010000381">
    <property type="protein sequence ID" value="KAK8496189.1"/>
    <property type="molecule type" value="Genomic_DNA"/>
</dbReference>
<protein>
    <submittedName>
        <fullName evidence="2">Uncharacterized protein</fullName>
    </submittedName>
</protein>
<feature type="region of interest" description="Disordered" evidence="1">
    <location>
        <begin position="1"/>
        <end position="27"/>
    </location>
</feature>